<dbReference type="SUPFAM" id="SSF51430">
    <property type="entry name" value="NAD(P)-linked oxidoreductase"/>
    <property type="match status" value="1"/>
</dbReference>
<keyword evidence="2" id="KW-0560">Oxidoreductase</keyword>
<sequence length="299" mass="34131">MKYINFKGDRLAKLSLGTVQFGLNYGIANNEGQPTQKTVNGIIDYVYTQNINCFDTAQAYGNSEEVLGISLKEKQKSLIMSKLKSNLFREDFDKSISKSLANLQTNSLYALLLHDSDLLYNWLEEDTLIVNKLIKSGKIKYFGVSIYTSEDFQLAIENNNIKVIQIPFNLFDQRAIREQWFKKAKESNKLIVIRSVFLQGLLLMDIEKIPNNLLSAKKFIKDIDSLSNELNLSKNELALNFVDSIAKDALILFGCDNLNQAKENIVNYTKMESFDEITLSIISEKFTGIDENIYNPAKW</sequence>
<dbReference type="InterPro" id="IPR023210">
    <property type="entry name" value="NADP_OxRdtase_dom"/>
</dbReference>
<reference evidence="2" key="1">
    <citation type="submission" date="2020-01" db="EMBL/GenBank/DDBJ databases">
        <authorList>
            <person name="Meier V. D."/>
            <person name="Meier V D."/>
        </authorList>
    </citation>
    <scope>NUCLEOTIDE SEQUENCE</scope>
    <source>
        <strain evidence="2">HLG_WM_MAG_03</strain>
    </source>
</reference>
<evidence type="ECO:0000259" key="1">
    <source>
        <dbReference type="Pfam" id="PF00248"/>
    </source>
</evidence>
<dbReference type="Pfam" id="PF00248">
    <property type="entry name" value="Aldo_ket_red"/>
    <property type="match status" value="1"/>
</dbReference>
<proteinExistence type="predicted"/>
<accession>A0A6S6RUK5</accession>
<dbReference type="EC" id="1.1.1.18" evidence="2"/>
<evidence type="ECO:0000313" key="2">
    <source>
        <dbReference type="EMBL" id="CAA6799356.1"/>
    </source>
</evidence>
<dbReference type="PANTHER" id="PTHR43312">
    <property type="entry name" value="D-THREO-ALDOSE 1-DEHYDROGENASE"/>
    <property type="match status" value="1"/>
</dbReference>
<feature type="domain" description="NADP-dependent oxidoreductase" evidence="1">
    <location>
        <begin position="13"/>
        <end position="266"/>
    </location>
</feature>
<protein>
    <submittedName>
        <fullName evidence="2">Myo-inositol 2-dehydrogenase 2 (EC)</fullName>
        <ecNumber evidence="2">1.1.1.18</ecNumber>
    </submittedName>
</protein>
<dbReference type="EMBL" id="CACVAR010000040">
    <property type="protein sequence ID" value="CAA6799356.1"/>
    <property type="molecule type" value="Genomic_DNA"/>
</dbReference>
<dbReference type="GO" id="GO:0050112">
    <property type="term" value="F:inositol 2-dehydrogenase (NAD+) activity"/>
    <property type="evidence" value="ECO:0007669"/>
    <property type="project" value="UniProtKB-EC"/>
</dbReference>
<dbReference type="PANTHER" id="PTHR43312:SF1">
    <property type="entry name" value="NADP-DEPENDENT OXIDOREDUCTASE DOMAIN-CONTAINING PROTEIN"/>
    <property type="match status" value="1"/>
</dbReference>
<dbReference type="CDD" id="cd19097">
    <property type="entry name" value="AKR_unchar"/>
    <property type="match status" value="1"/>
</dbReference>
<dbReference type="InterPro" id="IPR036812">
    <property type="entry name" value="NAD(P)_OxRdtase_dom_sf"/>
</dbReference>
<gene>
    <name evidence="2" type="ORF">HELGO_WM30510</name>
</gene>
<name>A0A6S6RUK5_9BACT</name>
<organism evidence="2">
    <name type="scientific">uncultured Sulfurovum sp</name>
    <dbReference type="NCBI Taxonomy" id="269237"/>
    <lineage>
        <taxon>Bacteria</taxon>
        <taxon>Pseudomonadati</taxon>
        <taxon>Campylobacterota</taxon>
        <taxon>Epsilonproteobacteria</taxon>
        <taxon>Campylobacterales</taxon>
        <taxon>Sulfurovaceae</taxon>
        <taxon>Sulfurovum</taxon>
        <taxon>environmental samples</taxon>
    </lineage>
</organism>
<dbReference type="AlphaFoldDB" id="A0A6S6RUK5"/>
<dbReference type="InterPro" id="IPR053135">
    <property type="entry name" value="AKR2_Oxidoreductase"/>
</dbReference>
<dbReference type="Gene3D" id="3.20.20.100">
    <property type="entry name" value="NADP-dependent oxidoreductase domain"/>
    <property type="match status" value="1"/>
</dbReference>